<reference evidence="5 6" key="1">
    <citation type="submission" date="2017-05" db="EMBL/GenBank/DDBJ databases">
        <title>Genome of Chryseobacterium haifense.</title>
        <authorList>
            <person name="Newman J.D."/>
        </authorList>
    </citation>
    <scope>NUCLEOTIDE SEQUENCE [LARGE SCALE GENOMIC DNA]</scope>
    <source>
        <strain evidence="5 6">DSM 19056</strain>
    </source>
</reference>
<dbReference type="InterPro" id="IPR016032">
    <property type="entry name" value="Sig_transdc_resp-reg_C-effctor"/>
</dbReference>
<evidence type="ECO:0000259" key="4">
    <source>
        <dbReference type="PROSITE" id="PS50043"/>
    </source>
</evidence>
<evidence type="ECO:0000256" key="1">
    <source>
        <dbReference type="ARBA" id="ARBA00023015"/>
    </source>
</evidence>
<dbReference type="CDD" id="cd06170">
    <property type="entry name" value="LuxR_C_like"/>
    <property type="match status" value="1"/>
</dbReference>
<dbReference type="GO" id="GO:0006355">
    <property type="term" value="P:regulation of DNA-templated transcription"/>
    <property type="evidence" value="ECO:0007669"/>
    <property type="project" value="InterPro"/>
</dbReference>
<dbReference type="PANTHER" id="PTHR44688:SF16">
    <property type="entry name" value="DNA-BINDING TRANSCRIPTIONAL ACTIVATOR DEVR_DOSR"/>
    <property type="match status" value="1"/>
</dbReference>
<evidence type="ECO:0000313" key="5">
    <source>
        <dbReference type="EMBL" id="OWK97149.1"/>
    </source>
</evidence>
<evidence type="ECO:0000256" key="3">
    <source>
        <dbReference type="ARBA" id="ARBA00023163"/>
    </source>
</evidence>
<keyword evidence="6" id="KW-1185">Reference proteome</keyword>
<dbReference type="RefSeq" id="WP_088264918.1">
    <property type="nucleotide sequence ID" value="NZ_JASZ02000039.1"/>
</dbReference>
<dbReference type="SUPFAM" id="SSF46894">
    <property type="entry name" value="C-terminal effector domain of the bipartite response regulators"/>
    <property type="match status" value="1"/>
</dbReference>
<gene>
    <name evidence="5" type="ORF">AP75_12850</name>
</gene>
<dbReference type="InterPro" id="IPR000792">
    <property type="entry name" value="Tscrpt_reg_LuxR_C"/>
</dbReference>
<keyword evidence="1" id="KW-0805">Transcription regulation</keyword>
<dbReference type="Gene3D" id="1.10.10.10">
    <property type="entry name" value="Winged helix-like DNA-binding domain superfamily/Winged helix DNA-binding domain"/>
    <property type="match status" value="1"/>
</dbReference>
<dbReference type="SMART" id="SM00421">
    <property type="entry name" value="HTH_LUXR"/>
    <property type="match status" value="1"/>
</dbReference>
<dbReference type="Gene3D" id="3.30.450.20">
    <property type="entry name" value="PAS domain"/>
    <property type="match status" value="1"/>
</dbReference>
<dbReference type="InterPro" id="IPR036388">
    <property type="entry name" value="WH-like_DNA-bd_sf"/>
</dbReference>
<accession>A0A246B6Y7</accession>
<name>A0A246B6Y7_9FLAO</name>
<keyword evidence="2" id="KW-0238">DNA-binding</keyword>
<dbReference type="Proteomes" id="UP000197587">
    <property type="component" value="Unassembled WGS sequence"/>
</dbReference>
<dbReference type="PRINTS" id="PR00038">
    <property type="entry name" value="HTHLUXR"/>
</dbReference>
<evidence type="ECO:0000256" key="2">
    <source>
        <dbReference type="ARBA" id="ARBA00023125"/>
    </source>
</evidence>
<dbReference type="Pfam" id="PF00196">
    <property type="entry name" value="GerE"/>
    <property type="match status" value="1"/>
</dbReference>
<protein>
    <submittedName>
        <fullName evidence="5">Helix-turn-helix transcriptional regulator</fullName>
    </submittedName>
</protein>
<evidence type="ECO:0000313" key="6">
    <source>
        <dbReference type="Proteomes" id="UP000197587"/>
    </source>
</evidence>
<comment type="caution">
    <text evidence="5">The sequence shown here is derived from an EMBL/GenBank/DDBJ whole genome shotgun (WGS) entry which is preliminary data.</text>
</comment>
<dbReference type="GO" id="GO:0003677">
    <property type="term" value="F:DNA binding"/>
    <property type="evidence" value="ECO:0007669"/>
    <property type="project" value="UniProtKB-KW"/>
</dbReference>
<feature type="domain" description="HTH luxR-type" evidence="4">
    <location>
        <begin position="185"/>
        <end position="250"/>
    </location>
</feature>
<dbReference type="PROSITE" id="PS50043">
    <property type="entry name" value="HTH_LUXR_2"/>
    <property type="match status" value="1"/>
</dbReference>
<keyword evidence="3" id="KW-0804">Transcription</keyword>
<proteinExistence type="predicted"/>
<organism evidence="5 6">
    <name type="scientific">Kaistella haifensis DSM 19056</name>
    <dbReference type="NCBI Taxonomy" id="1450526"/>
    <lineage>
        <taxon>Bacteria</taxon>
        <taxon>Pseudomonadati</taxon>
        <taxon>Bacteroidota</taxon>
        <taxon>Flavobacteriia</taxon>
        <taxon>Flavobacteriales</taxon>
        <taxon>Weeksellaceae</taxon>
        <taxon>Chryseobacterium group</taxon>
        <taxon>Kaistella</taxon>
    </lineage>
</organism>
<sequence>MDELHNFFSEKNTVGNITTDDFVQTGKYLDIIQALTRITYKSIYVIDYQKKSFEYVSDNPLFLCGLKPEQVEALGYGFYFRSVKPDDLNLLFKINEVGFDFYEKLPLEERKLYTISYDFHIINEKGKAILINHKLTPLFLTTEGKIWKAMCIVALSTKHTSGNITINKHGSDFFWKFNLESNKWKSEEKAKLSERELEILRLYARGLTINEIAEKMFLSADTVKFHRRKLFEKIDVQNITEALSFATNNKLI</sequence>
<dbReference type="EMBL" id="JASZ02000039">
    <property type="protein sequence ID" value="OWK97149.1"/>
    <property type="molecule type" value="Genomic_DNA"/>
</dbReference>
<dbReference type="AlphaFoldDB" id="A0A246B6Y7"/>
<dbReference type="PANTHER" id="PTHR44688">
    <property type="entry name" value="DNA-BINDING TRANSCRIPTIONAL ACTIVATOR DEVR_DOSR"/>
    <property type="match status" value="1"/>
</dbReference>